<accession>A0A3B0ZWE2</accession>
<evidence type="ECO:0000256" key="3">
    <source>
        <dbReference type="ARBA" id="ARBA00022722"/>
    </source>
</evidence>
<keyword evidence="7" id="KW-0862">Zinc</keyword>
<dbReference type="PANTHER" id="PTHR46986">
    <property type="entry name" value="ENDORIBONUCLEASE YBEY, CHLOROPLASTIC"/>
    <property type="match status" value="1"/>
</dbReference>
<reference evidence="8" key="1">
    <citation type="submission" date="2018-06" db="EMBL/GenBank/DDBJ databases">
        <authorList>
            <person name="Zhirakovskaya E."/>
        </authorList>
    </citation>
    <scope>NUCLEOTIDE SEQUENCE</scope>
</reference>
<keyword evidence="4" id="KW-0479">Metal-binding</keyword>
<dbReference type="Gene3D" id="3.40.390.30">
    <property type="entry name" value="Metalloproteases ('zincins'), catalytic domain"/>
    <property type="match status" value="1"/>
</dbReference>
<keyword evidence="5" id="KW-0255">Endonuclease</keyword>
<gene>
    <name evidence="8" type="ORF">MNBD_GAMMA18-1294</name>
</gene>
<comment type="similarity">
    <text evidence="2">Belongs to the endoribonuclease YbeY family.</text>
</comment>
<evidence type="ECO:0000256" key="2">
    <source>
        <dbReference type="ARBA" id="ARBA00010875"/>
    </source>
</evidence>
<dbReference type="EMBL" id="UOFP01000107">
    <property type="protein sequence ID" value="VAW85764.1"/>
    <property type="molecule type" value="Genomic_DNA"/>
</dbReference>
<dbReference type="HAMAP" id="MF_00009">
    <property type="entry name" value="Endoribonucl_YbeY"/>
    <property type="match status" value="1"/>
</dbReference>
<dbReference type="NCBIfam" id="TIGR00043">
    <property type="entry name" value="rRNA maturation RNase YbeY"/>
    <property type="match status" value="1"/>
</dbReference>
<dbReference type="GO" id="GO:0006364">
    <property type="term" value="P:rRNA processing"/>
    <property type="evidence" value="ECO:0007669"/>
    <property type="project" value="InterPro"/>
</dbReference>
<comment type="cofactor">
    <cofactor evidence="1">
        <name>Zn(2+)</name>
        <dbReference type="ChEBI" id="CHEBI:29105"/>
    </cofactor>
</comment>
<dbReference type="SUPFAM" id="SSF55486">
    <property type="entry name" value="Metalloproteases ('zincins'), catalytic domain"/>
    <property type="match status" value="1"/>
</dbReference>
<evidence type="ECO:0000256" key="1">
    <source>
        <dbReference type="ARBA" id="ARBA00001947"/>
    </source>
</evidence>
<dbReference type="InterPro" id="IPR002036">
    <property type="entry name" value="YbeY"/>
</dbReference>
<dbReference type="Pfam" id="PF02130">
    <property type="entry name" value="YbeY"/>
    <property type="match status" value="1"/>
</dbReference>
<evidence type="ECO:0000256" key="4">
    <source>
        <dbReference type="ARBA" id="ARBA00022723"/>
    </source>
</evidence>
<dbReference type="GO" id="GO:0004222">
    <property type="term" value="F:metalloendopeptidase activity"/>
    <property type="evidence" value="ECO:0007669"/>
    <property type="project" value="InterPro"/>
</dbReference>
<name>A0A3B0ZWE2_9ZZZZ</name>
<sequence>MMSENVLELELQLALDESHLPTVTLPSEAQISNWASIALGSDRALAELVVRIVEPAESAALNGRYRNKPSPTNVLSFPFETPDGMEPLPLLGDLVICAAVVAREAAEQHKRWHAHWAHMIIHGVLHLRGYDHIEDDDAEAMEKLEIELLASLGYNNPYIENGTQ</sequence>
<dbReference type="GO" id="GO:0004519">
    <property type="term" value="F:endonuclease activity"/>
    <property type="evidence" value="ECO:0007669"/>
    <property type="project" value="UniProtKB-KW"/>
</dbReference>
<evidence type="ECO:0000256" key="6">
    <source>
        <dbReference type="ARBA" id="ARBA00022801"/>
    </source>
</evidence>
<dbReference type="GO" id="GO:0046872">
    <property type="term" value="F:metal ion binding"/>
    <property type="evidence" value="ECO:0007669"/>
    <property type="project" value="UniProtKB-KW"/>
</dbReference>
<evidence type="ECO:0000256" key="5">
    <source>
        <dbReference type="ARBA" id="ARBA00022759"/>
    </source>
</evidence>
<proteinExistence type="inferred from homology"/>
<dbReference type="AlphaFoldDB" id="A0A3B0ZWE2"/>
<keyword evidence="3" id="KW-0540">Nuclease</keyword>
<dbReference type="InterPro" id="IPR023091">
    <property type="entry name" value="MetalPrtase_cat_dom_sf_prd"/>
</dbReference>
<evidence type="ECO:0000313" key="8">
    <source>
        <dbReference type="EMBL" id="VAW85764.1"/>
    </source>
</evidence>
<organism evidence="8">
    <name type="scientific">hydrothermal vent metagenome</name>
    <dbReference type="NCBI Taxonomy" id="652676"/>
    <lineage>
        <taxon>unclassified sequences</taxon>
        <taxon>metagenomes</taxon>
        <taxon>ecological metagenomes</taxon>
    </lineage>
</organism>
<keyword evidence="6 8" id="KW-0378">Hydrolase</keyword>
<protein>
    <submittedName>
        <fullName evidence="8">Metal-dependent hydrolase YbeY, involved in rRNA and/or ribosome maturation and assembly</fullName>
    </submittedName>
</protein>
<dbReference type="PANTHER" id="PTHR46986:SF1">
    <property type="entry name" value="ENDORIBONUCLEASE YBEY, CHLOROPLASTIC"/>
    <property type="match status" value="1"/>
</dbReference>
<evidence type="ECO:0000256" key="7">
    <source>
        <dbReference type="ARBA" id="ARBA00022833"/>
    </source>
</evidence>